<dbReference type="InterPro" id="IPR010809">
    <property type="entry name" value="FliD_C"/>
</dbReference>
<proteinExistence type="inferred from homology"/>
<dbReference type="GO" id="GO:0009424">
    <property type="term" value="C:bacterial-type flagellum hook"/>
    <property type="evidence" value="ECO:0007669"/>
    <property type="project" value="UniProtKB-UniRule"/>
</dbReference>
<feature type="region of interest" description="Disordered" evidence="6">
    <location>
        <begin position="392"/>
        <end position="411"/>
    </location>
</feature>
<name>A0A1X7ANL0_9GAMM</name>
<keyword evidence="9" id="KW-0966">Cell projection</keyword>
<dbReference type="OrthoDB" id="5980200at2"/>
<feature type="compositionally biased region" description="Acidic residues" evidence="6">
    <location>
        <begin position="395"/>
        <end position="406"/>
    </location>
</feature>
<evidence type="ECO:0000256" key="3">
    <source>
        <dbReference type="ARBA" id="ARBA00023054"/>
    </source>
</evidence>
<evidence type="ECO:0000256" key="1">
    <source>
        <dbReference type="ARBA" id="ARBA00009764"/>
    </source>
</evidence>
<dbReference type="Pfam" id="PF07196">
    <property type="entry name" value="Flagellin_IN"/>
    <property type="match status" value="1"/>
</dbReference>
<evidence type="ECO:0000256" key="2">
    <source>
        <dbReference type="ARBA" id="ARBA00011255"/>
    </source>
</evidence>
<feature type="domain" description="Flagellar hook-associated protein 2 N-terminal" evidence="7">
    <location>
        <begin position="10"/>
        <end position="109"/>
    </location>
</feature>
<dbReference type="PANTHER" id="PTHR30288">
    <property type="entry name" value="FLAGELLAR CAP/ASSEMBLY PROTEIN FLID"/>
    <property type="match status" value="1"/>
</dbReference>
<dbReference type="Pfam" id="PF02465">
    <property type="entry name" value="FliD_N"/>
    <property type="match status" value="1"/>
</dbReference>
<reference evidence="9 10" key="1">
    <citation type="submission" date="2017-03" db="EMBL/GenBank/DDBJ databases">
        <authorList>
            <person name="Afonso C.L."/>
            <person name="Miller P.J."/>
            <person name="Scott M.A."/>
            <person name="Spackman E."/>
            <person name="Goraichik I."/>
            <person name="Dimitrov K.M."/>
            <person name="Suarez D.L."/>
            <person name="Swayne D.E."/>
        </authorList>
    </citation>
    <scope>NUCLEOTIDE SEQUENCE [LARGE SCALE GENOMIC DNA]</scope>
    <source>
        <strain evidence="9">SB41UT1</strain>
    </source>
</reference>
<evidence type="ECO:0000259" key="7">
    <source>
        <dbReference type="Pfam" id="PF02465"/>
    </source>
</evidence>
<dbReference type="InterPro" id="IPR010810">
    <property type="entry name" value="Flagellin_hook_IN_motif"/>
</dbReference>
<evidence type="ECO:0000256" key="4">
    <source>
        <dbReference type="ARBA" id="ARBA00023143"/>
    </source>
</evidence>
<evidence type="ECO:0000313" key="9">
    <source>
        <dbReference type="EMBL" id="SMA49670.1"/>
    </source>
</evidence>
<keyword evidence="10" id="KW-1185">Reference proteome</keyword>
<comment type="similarity">
    <text evidence="1 5">Belongs to the FliD family.</text>
</comment>
<evidence type="ECO:0000256" key="5">
    <source>
        <dbReference type="RuleBase" id="RU362066"/>
    </source>
</evidence>
<dbReference type="AlphaFoldDB" id="A0A1X7ANL0"/>
<evidence type="ECO:0000313" key="10">
    <source>
        <dbReference type="Proteomes" id="UP000196573"/>
    </source>
</evidence>
<dbReference type="InterPro" id="IPR040026">
    <property type="entry name" value="FliD"/>
</dbReference>
<protein>
    <recommendedName>
        <fullName evidence="5">Flagellar hook-associated protein 2</fullName>
        <shortName evidence="5">HAP2</shortName>
    </recommendedName>
    <alternativeName>
        <fullName evidence="5">Flagellar cap protein</fullName>
    </alternativeName>
</protein>
<keyword evidence="9" id="KW-0969">Cilium</keyword>
<comment type="subcellular location">
    <subcellularLocation>
        <location evidence="5">Secreted</location>
    </subcellularLocation>
    <subcellularLocation>
        <location evidence="5">Bacterial flagellum</location>
    </subcellularLocation>
</comment>
<dbReference type="InterPro" id="IPR003481">
    <property type="entry name" value="FliD_N"/>
</dbReference>
<dbReference type="PANTHER" id="PTHR30288:SF0">
    <property type="entry name" value="FLAGELLAR HOOK-ASSOCIATED PROTEIN 2"/>
    <property type="match status" value="1"/>
</dbReference>
<keyword evidence="9" id="KW-0282">Flagellum</keyword>
<dbReference type="GO" id="GO:0005576">
    <property type="term" value="C:extracellular region"/>
    <property type="evidence" value="ECO:0007669"/>
    <property type="project" value="UniProtKB-SubCell"/>
</dbReference>
<sequence>MSISMPGMGTGLDIQGMAKSMAQADLSAKSNQITRKETDIKGETAALEQLESALKDFYKSLDSLSDQETFGTLKSTLSKDGEDFFDLSLDEDAKANSYQIAVQQLASKDKWQMMKAESSKESVFNPAEGEAQTQDITIKVGTGEDAKALTITMEKGDSLEDVMKKINDHEENPGVDASIITGSNGASLTLTSKETGTDSKITIEGLTTEQQADAKNINKATNAEFTVDGLTVVSQSNKVEDAIPGLTLTLKKVTEENEPVSVDLSIDTDKMEKSVESFVDSYNKLKDVINSLSKSEAAAAGEDYVRAPLAGDSLISNLNSQLRSAMSEVIEGSSFKTLASIGIVTKQNGDLEVDNKLLDKALKDNPTEVVDLFIGKDAALDKMKNSLEIYIGTQDSEDDEEDDSTDEGYKPKIDGLIKERLEGLEEDQKDIETEWEVINKRADDLYQRYFNEFNAMDLAVQQMNSSMSTLMGML</sequence>
<dbReference type="RefSeq" id="WP_087112116.1">
    <property type="nucleotide sequence ID" value="NZ_CBCSCN010000010.1"/>
</dbReference>
<keyword evidence="5" id="KW-0964">Secreted</keyword>
<dbReference type="GO" id="GO:0009421">
    <property type="term" value="C:bacterial-type flagellum filament cap"/>
    <property type="evidence" value="ECO:0007669"/>
    <property type="project" value="InterPro"/>
</dbReference>
<organism evidence="9 10">
    <name type="scientific">Parendozoicomonas haliclonae</name>
    <dbReference type="NCBI Taxonomy" id="1960125"/>
    <lineage>
        <taxon>Bacteria</taxon>
        <taxon>Pseudomonadati</taxon>
        <taxon>Pseudomonadota</taxon>
        <taxon>Gammaproteobacteria</taxon>
        <taxon>Oceanospirillales</taxon>
        <taxon>Endozoicomonadaceae</taxon>
        <taxon>Parendozoicomonas</taxon>
    </lineage>
</organism>
<gene>
    <name evidence="9" type="primary">fliD_2</name>
    <name evidence="9" type="ORF">EHSB41UT_03452</name>
</gene>
<dbReference type="EMBL" id="FWPT01000008">
    <property type="protein sequence ID" value="SMA49670.1"/>
    <property type="molecule type" value="Genomic_DNA"/>
</dbReference>
<dbReference type="Proteomes" id="UP000196573">
    <property type="component" value="Unassembled WGS sequence"/>
</dbReference>
<evidence type="ECO:0000256" key="6">
    <source>
        <dbReference type="SAM" id="MobiDB-lite"/>
    </source>
</evidence>
<dbReference type="GO" id="GO:0007155">
    <property type="term" value="P:cell adhesion"/>
    <property type="evidence" value="ECO:0007669"/>
    <property type="project" value="InterPro"/>
</dbReference>
<accession>A0A1X7ANL0</accession>
<keyword evidence="4 5" id="KW-0975">Bacterial flagellum</keyword>
<comment type="subunit">
    <text evidence="2 5">Homopentamer.</text>
</comment>
<feature type="domain" description="Flagellar hook-associated protein 2 C-terminal" evidence="8">
    <location>
        <begin position="220"/>
        <end position="465"/>
    </location>
</feature>
<comment type="function">
    <text evidence="5">Required for morphogenesis and for the elongation of the flagellar filament by facilitating polymerization of the flagellin monomers at the tip of growing filament. Forms a capping structure, which prevents flagellin subunits (transported through the central channel of the flagellum) from leaking out without polymerization at the distal end.</text>
</comment>
<keyword evidence="3 5" id="KW-0175">Coiled coil</keyword>
<dbReference type="Pfam" id="PF07195">
    <property type="entry name" value="FliD_C"/>
    <property type="match status" value="1"/>
</dbReference>
<dbReference type="GO" id="GO:0071973">
    <property type="term" value="P:bacterial-type flagellum-dependent cell motility"/>
    <property type="evidence" value="ECO:0007669"/>
    <property type="project" value="TreeGrafter"/>
</dbReference>
<evidence type="ECO:0000259" key="8">
    <source>
        <dbReference type="Pfam" id="PF07195"/>
    </source>
</evidence>
<feature type="coiled-coil region" evidence="5">
    <location>
        <begin position="33"/>
        <end position="67"/>
    </location>
</feature>